<evidence type="ECO:0000259" key="1">
    <source>
        <dbReference type="Pfam" id="PF01488"/>
    </source>
</evidence>
<dbReference type="EMBL" id="JBHSHC010000147">
    <property type="protein sequence ID" value="MFC4769854.1"/>
    <property type="molecule type" value="Genomic_DNA"/>
</dbReference>
<proteinExistence type="predicted"/>
<dbReference type="SUPFAM" id="SSF51735">
    <property type="entry name" value="NAD(P)-binding Rossmann-fold domains"/>
    <property type="match status" value="1"/>
</dbReference>
<dbReference type="Gene3D" id="3.40.50.720">
    <property type="entry name" value="NAD(P)-binding Rossmann-like Domain"/>
    <property type="match status" value="1"/>
</dbReference>
<keyword evidence="3" id="KW-1185">Reference proteome</keyword>
<dbReference type="Pfam" id="PF01488">
    <property type="entry name" value="Shikimate_DH"/>
    <property type="match status" value="1"/>
</dbReference>
<evidence type="ECO:0000313" key="3">
    <source>
        <dbReference type="Proteomes" id="UP001596002"/>
    </source>
</evidence>
<dbReference type="InterPro" id="IPR006151">
    <property type="entry name" value="Shikm_DH/Glu-tRNA_Rdtase"/>
</dbReference>
<organism evidence="2 3">
    <name type="scientific">Effusibacillus consociatus</name>
    <dbReference type="NCBI Taxonomy" id="1117041"/>
    <lineage>
        <taxon>Bacteria</taxon>
        <taxon>Bacillati</taxon>
        <taxon>Bacillota</taxon>
        <taxon>Bacilli</taxon>
        <taxon>Bacillales</taxon>
        <taxon>Alicyclobacillaceae</taxon>
        <taxon>Effusibacillus</taxon>
    </lineage>
</organism>
<dbReference type="RefSeq" id="WP_380028844.1">
    <property type="nucleotide sequence ID" value="NZ_JBHSHC010000147.1"/>
</dbReference>
<feature type="domain" description="Quinate/shikimate 5-dehydrogenase/glutamyl-tRNA reductase" evidence="1">
    <location>
        <begin position="148"/>
        <end position="254"/>
    </location>
</feature>
<sequence>MDTFGFLVHPEDVTDVAKKFPSLQNWPPALLERIMRFAPPLQVDHLRAIRSEHNEVEGWFVATTLTAKQMLELPLPTVLNKIIRAGKRAERAGAKILGLGAFTSVVGDAGITIAKHLRIPVTTGNSYTVATAIQAIRQAAVLMDIEPKESHLTVIGATGAIGSICARLLAPHVGSLTIAARDESKLEHLAGIIMSESGKMVDISTDVRHAVRKSELVVTVSGSADTILYPEDLKAGAVVCDVARPRDVAKAVAEKRPDVLVIEGGLVEIPGEYQSGFRFGLPKGVVYACMAETMLLALEKRYECFTLGRNIRVEQVRQIDEMARKHGFKLAGFRSFDKQLTPDMIRTIRKVSTSFLPKKEEVRPITNL</sequence>
<gene>
    <name evidence="2" type="ORF">ACFO8Q_21335</name>
</gene>
<comment type="caution">
    <text evidence="2">The sequence shown here is derived from an EMBL/GenBank/DDBJ whole genome shotgun (WGS) entry which is preliminary data.</text>
</comment>
<dbReference type="Proteomes" id="UP001596002">
    <property type="component" value="Unassembled WGS sequence"/>
</dbReference>
<reference evidence="3" key="1">
    <citation type="journal article" date="2019" name="Int. J. Syst. Evol. Microbiol.">
        <title>The Global Catalogue of Microorganisms (GCM) 10K type strain sequencing project: providing services to taxonomists for standard genome sequencing and annotation.</title>
        <authorList>
            <consortium name="The Broad Institute Genomics Platform"/>
            <consortium name="The Broad Institute Genome Sequencing Center for Infectious Disease"/>
            <person name="Wu L."/>
            <person name="Ma J."/>
        </authorList>
    </citation>
    <scope>NUCLEOTIDE SEQUENCE [LARGE SCALE GENOMIC DNA]</scope>
    <source>
        <strain evidence="3">WYCCWR 12678</strain>
    </source>
</reference>
<name>A0ABV9Q7S0_9BACL</name>
<dbReference type="InterPro" id="IPR036291">
    <property type="entry name" value="NAD(P)-bd_dom_sf"/>
</dbReference>
<evidence type="ECO:0000313" key="2">
    <source>
        <dbReference type="EMBL" id="MFC4769854.1"/>
    </source>
</evidence>
<protein>
    <submittedName>
        <fullName evidence="2">Shikimate dehydrogenase</fullName>
    </submittedName>
</protein>
<accession>A0ABV9Q7S0</accession>